<dbReference type="AlphaFoldDB" id="A0A8T4LBS7"/>
<sequence length="147" mass="16510">MAKHSPYKPFVISTNHAEEQVQAIGQRGSLSVGLETSAAAVGSLDGSIGNLQFRRFWAELARGLEARGIRVHYLVPDSLDRKMTRWRASEARAATRKGSIREHPVPKLSTAEARNLSRQIAGVRRFRRAQKVKKIGGRIARTLRRWL</sequence>
<proteinExistence type="predicted"/>
<evidence type="ECO:0000313" key="2">
    <source>
        <dbReference type="Proteomes" id="UP000678237"/>
    </source>
</evidence>
<protein>
    <submittedName>
        <fullName evidence="1">Uncharacterized protein</fullName>
    </submittedName>
</protein>
<name>A0A8T4LBS7_9ARCH</name>
<organism evidence="1 2">
    <name type="scientific">Candidatus Iainarchaeum sp</name>
    <dbReference type="NCBI Taxonomy" id="3101447"/>
    <lineage>
        <taxon>Archaea</taxon>
        <taxon>Candidatus Iainarchaeota</taxon>
        <taxon>Candidatus Iainarchaeia</taxon>
        <taxon>Candidatus Iainarchaeales</taxon>
        <taxon>Candidatus Iainarchaeaceae</taxon>
        <taxon>Candidatus Iainarchaeum</taxon>
    </lineage>
</organism>
<accession>A0A8T4LBS7</accession>
<dbReference type="EMBL" id="JAGVWE010000005">
    <property type="protein sequence ID" value="MBS3063402.1"/>
    <property type="molecule type" value="Genomic_DNA"/>
</dbReference>
<reference evidence="1" key="2">
    <citation type="submission" date="2021-05" db="EMBL/GenBank/DDBJ databases">
        <title>Protein family content uncovers lineage relationships and bacterial pathway maintenance mechanisms in DPANN archaea.</title>
        <authorList>
            <person name="Castelle C.J."/>
            <person name="Meheust R."/>
            <person name="Jaffe A.L."/>
            <person name="Seitz K."/>
            <person name="Gong X."/>
            <person name="Baker B.J."/>
            <person name="Banfield J.F."/>
        </authorList>
    </citation>
    <scope>NUCLEOTIDE SEQUENCE</scope>
    <source>
        <strain evidence="1">RIFCSPLOWO2_01_FULL_58_19</strain>
    </source>
</reference>
<comment type="caution">
    <text evidence="1">The sequence shown here is derived from an EMBL/GenBank/DDBJ whole genome shotgun (WGS) entry which is preliminary data.</text>
</comment>
<evidence type="ECO:0000313" key="1">
    <source>
        <dbReference type="EMBL" id="MBS3063402.1"/>
    </source>
</evidence>
<dbReference type="Proteomes" id="UP000678237">
    <property type="component" value="Unassembled WGS sequence"/>
</dbReference>
<gene>
    <name evidence="1" type="ORF">J4203_06025</name>
</gene>
<reference evidence="1" key="1">
    <citation type="submission" date="2021-03" db="EMBL/GenBank/DDBJ databases">
        <authorList>
            <person name="Jaffe A."/>
        </authorList>
    </citation>
    <scope>NUCLEOTIDE SEQUENCE</scope>
    <source>
        <strain evidence="1">RIFCSPLOWO2_01_FULL_58_19</strain>
    </source>
</reference>